<dbReference type="EMBL" id="MEHD01000008">
    <property type="protein sequence ID" value="ODR60966.1"/>
    <property type="molecule type" value="Genomic_DNA"/>
</dbReference>
<dbReference type="Proteomes" id="UP000094869">
    <property type="component" value="Unassembled WGS sequence"/>
</dbReference>
<reference evidence="3 5" key="1">
    <citation type="submission" date="2016-08" db="EMBL/GenBank/DDBJ databases">
        <title>Characterization of Isolates of Eisenbergiella tayi Derived from Blood Cultures, Using Whole Genome Sequencing.</title>
        <authorList>
            <person name="Bernier A.-M."/>
            <person name="Burdz T."/>
            <person name="Wiebe D."/>
            <person name="Bernard K."/>
        </authorList>
    </citation>
    <scope>NUCLEOTIDE SEQUENCE [LARGE SCALE GENOMIC DNA]</scope>
    <source>
        <strain evidence="3 5">NML120146</strain>
    </source>
</reference>
<dbReference type="EMBL" id="MEHA01000029">
    <property type="protein sequence ID" value="ODR44678.1"/>
    <property type="molecule type" value="Genomic_DNA"/>
</dbReference>
<sequence length="64" mass="6875">MAESRQNGTFRNTPFLRLEQKTHPLPPRQGRKTPGGEGRPFAAADAEPEEGGDGGLSGKESKLL</sequence>
<gene>
    <name evidence="2" type="ORF">BEI59_28270</name>
    <name evidence="3" type="ORF">BEI63_02345</name>
</gene>
<protein>
    <submittedName>
        <fullName evidence="2">Uncharacterized protein</fullName>
    </submittedName>
</protein>
<accession>A0A1E3U9X5</accession>
<feature type="region of interest" description="Disordered" evidence="1">
    <location>
        <begin position="1"/>
        <end position="64"/>
    </location>
</feature>
<feature type="compositionally biased region" description="Polar residues" evidence="1">
    <location>
        <begin position="1"/>
        <end position="12"/>
    </location>
</feature>
<evidence type="ECO:0000313" key="3">
    <source>
        <dbReference type="EMBL" id="ODR60966.1"/>
    </source>
</evidence>
<keyword evidence="5" id="KW-1185">Reference proteome</keyword>
<name>A0A1E3U9X5_9FIRM</name>
<evidence type="ECO:0000313" key="4">
    <source>
        <dbReference type="Proteomes" id="UP000094271"/>
    </source>
</evidence>
<reference evidence="2 4" key="2">
    <citation type="submission" date="2016-08" db="EMBL/GenBank/DDBJ databases">
        <authorList>
            <person name="Seilhamer J.J."/>
        </authorList>
    </citation>
    <scope>NUCLEOTIDE SEQUENCE [LARGE SCALE GENOMIC DNA]</scope>
    <source>
        <strain evidence="2 4">NML150140-1</strain>
    </source>
</reference>
<comment type="caution">
    <text evidence="2">The sequence shown here is derived from an EMBL/GenBank/DDBJ whole genome shotgun (WGS) entry which is preliminary data.</text>
</comment>
<evidence type="ECO:0000256" key="1">
    <source>
        <dbReference type="SAM" id="MobiDB-lite"/>
    </source>
</evidence>
<dbReference type="Proteomes" id="UP000094271">
    <property type="component" value="Unassembled WGS sequence"/>
</dbReference>
<organism evidence="2 4">
    <name type="scientific">Eisenbergiella tayi</name>
    <dbReference type="NCBI Taxonomy" id="1432052"/>
    <lineage>
        <taxon>Bacteria</taxon>
        <taxon>Bacillati</taxon>
        <taxon>Bacillota</taxon>
        <taxon>Clostridia</taxon>
        <taxon>Lachnospirales</taxon>
        <taxon>Lachnospiraceae</taxon>
        <taxon>Eisenbergiella</taxon>
    </lineage>
</organism>
<proteinExistence type="predicted"/>
<evidence type="ECO:0000313" key="5">
    <source>
        <dbReference type="Proteomes" id="UP000094869"/>
    </source>
</evidence>
<dbReference type="AlphaFoldDB" id="A0A1E3U9X5"/>
<evidence type="ECO:0000313" key="2">
    <source>
        <dbReference type="EMBL" id="ODR44678.1"/>
    </source>
</evidence>